<name>A0AC61NED6_9BACT</name>
<proteinExistence type="predicted"/>
<dbReference type="Proteomes" id="UP000826212">
    <property type="component" value="Chromosome"/>
</dbReference>
<organism evidence="1 2">
    <name type="scientific">Halosquirtibacter laminarini</name>
    <dbReference type="NCBI Taxonomy" id="3374600"/>
    <lineage>
        <taxon>Bacteria</taxon>
        <taxon>Pseudomonadati</taxon>
        <taxon>Bacteroidota</taxon>
        <taxon>Bacteroidia</taxon>
        <taxon>Marinilabiliales</taxon>
        <taxon>Prolixibacteraceae</taxon>
        <taxon>Halosquirtibacter</taxon>
    </lineage>
</organism>
<reference evidence="1" key="1">
    <citation type="submission" date="2021-08" db="EMBL/GenBank/DDBJ databases">
        <title>Novel anaerobic bacterium isolated from sea squirt in East Sea, Republic of Korea.</title>
        <authorList>
            <person name="Nguyen T.H."/>
            <person name="Li Z."/>
            <person name="Lee Y.-J."/>
            <person name="Ko J."/>
            <person name="Kim S.-G."/>
        </authorList>
    </citation>
    <scope>NUCLEOTIDE SEQUENCE</scope>
    <source>
        <strain evidence="1">KCTC 25031</strain>
    </source>
</reference>
<accession>A0AC61NED6</accession>
<evidence type="ECO:0000313" key="1">
    <source>
        <dbReference type="EMBL" id="QZE13881.1"/>
    </source>
</evidence>
<dbReference type="EMBL" id="CP081303">
    <property type="protein sequence ID" value="QZE13881.1"/>
    <property type="molecule type" value="Genomic_DNA"/>
</dbReference>
<evidence type="ECO:0000313" key="2">
    <source>
        <dbReference type="Proteomes" id="UP000826212"/>
    </source>
</evidence>
<sequence length="65" mass="7168">MNKLRRSKNKVIAGVCGGLAKYINPDIDPVAVRAATVVLSICIPIIPIIYLVLALVIPDEKDYRY</sequence>
<protein>
    <submittedName>
        <fullName evidence="1">PspC domain-containing protein</fullName>
    </submittedName>
</protein>
<gene>
    <name evidence="1" type="ORF">K4L44_15230</name>
</gene>
<keyword evidence="2" id="KW-1185">Reference proteome</keyword>